<dbReference type="Gene3D" id="3.30.1490.480">
    <property type="entry name" value="Endolytic murein transglycosylase"/>
    <property type="match status" value="1"/>
</dbReference>
<keyword evidence="5 7" id="KW-0456">Lyase</keyword>
<keyword evidence="2 7" id="KW-0812">Transmembrane</keyword>
<evidence type="ECO:0000313" key="9">
    <source>
        <dbReference type="Proteomes" id="UP001216595"/>
    </source>
</evidence>
<dbReference type="InterPro" id="IPR003770">
    <property type="entry name" value="MLTG-like"/>
</dbReference>
<feature type="transmembrane region" description="Helical" evidence="7">
    <location>
        <begin position="21"/>
        <end position="41"/>
    </location>
</feature>
<evidence type="ECO:0000256" key="6">
    <source>
        <dbReference type="ARBA" id="ARBA00023316"/>
    </source>
</evidence>
<reference evidence="8 9" key="1">
    <citation type="submission" date="2023-01" db="EMBL/GenBank/DDBJ databases">
        <title>Novel species of the genus Asticcacaulis isolated from rivers.</title>
        <authorList>
            <person name="Lu H."/>
        </authorList>
    </citation>
    <scope>NUCLEOTIDE SEQUENCE [LARGE SCALE GENOMIC DNA]</scope>
    <source>
        <strain evidence="8 9">DXS10W</strain>
    </source>
</reference>
<dbReference type="PANTHER" id="PTHR30518:SF2">
    <property type="entry name" value="ENDOLYTIC MUREIN TRANSGLYCOSYLASE"/>
    <property type="match status" value="1"/>
</dbReference>
<keyword evidence="6 7" id="KW-0961">Cell wall biogenesis/degradation</keyword>
<evidence type="ECO:0000256" key="7">
    <source>
        <dbReference type="HAMAP-Rule" id="MF_02065"/>
    </source>
</evidence>
<accession>A0ABT5IGH0</accession>
<evidence type="ECO:0000256" key="3">
    <source>
        <dbReference type="ARBA" id="ARBA00022989"/>
    </source>
</evidence>
<keyword evidence="1 7" id="KW-1003">Cell membrane</keyword>
<sequence>MAKQKARPAPRRKNRRLMAPVAGLMSGIVLLLLAAGLFVFANTYGPGPSAKSGNVTAVTVERGQGLNAIARKLKQQGVIRSVTFFRIAAKLDGRDNALRAGTYEFPSRLSMIGVLHQILEGRVVQHFITIPEGRTSAQAVRILMATQGLTGDVEVPPEGSILPETYQYEIGETRQSVLDRMLAAGRETLDELWAGRAKDLPLKTKEEALILASVVEKETGLANERPKVAAVFVNRLRNGMRLQSDPTVVYAVSKGEPLGRGLKRSELDAPSPWNTYLIDGLPVTPIANPGKASLKAVLNPPPTKDVYFVADGTGGHVFAETYEQHLINVAKWRQIEAQDKGIAAARPAKDTGK</sequence>
<keyword evidence="9" id="KW-1185">Reference proteome</keyword>
<dbReference type="EC" id="4.2.2.29" evidence="7"/>
<evidence type="ECO:0000256" key="2">
    <source>
        <dbReference type="ARBA" id="ARBA00022692"/>
    </source>
</evidence>
<comment type="caution">
    <text evidence="8">The sequence shown here is derived from an EMBL/GenBank/DDBJ whole genome shotgun (WGS) entry which is preliminary data.</text>
</comment>
<name>A0ABT5IGH0_9CAUL</name>
<keyword evidence="7" id="KW-0997">Cell inner membrane</keyword>
<keyword evidence="3 7" id="KW-1133">Transmembrane helix</keyword>
<evidence type="ECO:0000256" key="1">
    <source>
        <dbReference type="ARBA" id="ARBA00022475"/>
    </source>
</evidence>
<evidence type="ECO:0000256" key="4">
    <source>
        <dbReference type="ARBA" id="ARBA00023136"/>
    </source>
</evidence>
<feature type="site" description="Important for catalytic activity" evidence="7">
    <location>
        <position position="218"/>
    </location>
</feature>
<comment type="function">
    <text evidence="7">Functions as a peptidoglycan terminase that cleaves nascent peptidoglycan strands endolytically to terminate their elongation.</text>
</comment>
<dbReference type="PANTHER" id="PTHR30518">
    <property type="entry name" value="ENDOLYTIC MUREIN TRANSGLYCOSYLASE"/>
    <property type="match status" value="1"/>
</dbReference>
<dbReference type="Pfam" id="PF02618">
    <property type="entry name" value="YceG"/>
    <property type="match status" value="1"/>
</dbReference>
<comment type="similarity">
    <text evidence="7">Belongs to the transglycosylase MltG family.</text>
</comment>
<dbReference type="RefSeq" id="WP_272741742.1">
    <property type="nucleotide sequence ID" value="NZ_JAQQKW010000006.1"/>
</dbReference>
<dbReference type="HAMAP" id="MF_02065">
    <property type="entry name" value="MltG"/>
    <property type="match status" value="1"/>
</dbReference>
<dbReference type="EMBL" id="JAQQKW010000006">
    <property type="protein sequence ID" value="MDC7695052.1"/>
    <property type="molecule type" value="Genomic_DNA"/>
</dbReference>
<protein>
    <recommendedName>
        <fullName evidence="7">Endolytic murein transglycosylase</fullName>
        <ecNumber evidence="7">4.2.2.29</ecNumber>
    </recommendedName>
    <alternativeName>
        <fullName evidence="7">Peptidoglycan lytic transglycosylase</fullName>
    </alternativeName>
    <alternativeName>
        <fullName evidence="7">Peptidoglycan polymerization terminase</fullName>
    </alternativeName>
</protein>
<comment type="catalytic activity">
    <reaction evidence="7">
        <text>a peptidoglycan chain = a peptidoglycan chain with N-acetyl-1,6-anhydromuramyl-[peptide] at the reducing end + a peptidoglycan chain with N-acetylglucosamine at the non-reducing end.</text>
        <dbReference type="EC" id="4.2.2.29"/>
    </reaction>
</comment>
<dbReference type="CDD" id="cd08010">
    <property type="entry name" value="MltG_like"/>
    <property type="match status" value="1"/>
</dbReference>
<gene>
    <name evidence="7 8" type="primary">mltG</name>
    <name evidence="8" type="ORF">PQU94_12260</name>
</gene>
<organism evidence="8 9">
    <name type="scientific">Asticcacaulis currens</name>
    <dbReference type="NCBI Taxonomy" id="2984210"/>
    <lineage>
        <taxon>Bacteria</taxon>
        <taxon>Pseudomonadati</taxon>
        <taxon>Pseudomonadota</taxon>
        <taxon>Alphaproteobacteria</taxon>
        <taxon>Caulobacterales</taxon>
        <taxon>Caulobacteraceae</taxon>
        <taxon>Asticcacaulis</taxon>
    </lineage>
</organism>
<evidence type="ECO:0000256" key="5">
    <source>
        <dbReference type="ARBA" id="ARBA00023239"/>
    </source>
</evidence>
<keyword evidence="4 7" id="KW-0472">Membrane</keyword>
<dbReference type="Proteomes" id="UP001216595">
    <property type="component" value="Unassembled WGS sequence"/>
</dbReference>
<evidence type="ECO:0000313" key="8">
    <source>
        <dbReference type="EMBL" id="MDC7695052.1"/>
    </source>
</evidence>
<dbReference type="Gene3D" id="3.30.160.60">
    <property type="entry name" value="Classic Zinc Finger"/>
    <property type="match status" value="1"/>
</dbReference>
<dbReference type="NCBIfam" id="TIGR00247">
    <property type="entry name" value="endolytic transglycosylase MltG"/>
    <property type="match status" value="1"/>
</dbReference>
<proteinExistence type="inferred from homology"/>
<comment type="subcellular location">
    <subcellularLocation>
        <location evidence="7">Cell inner membrane</location>
        <topology evidence="7">Single-pass membrane protein</topology>
    </subcellularLocation>
</comment>